<proteinExistence type="predicted"/>
<reference evidence="2" key="2">
    <citation type="journal article" date="2023" name="BMC Genomics">
        <title>Pest status, molecular evolution, and epigenetic factors derived from the genome assembly of Frankliniella fusca, a thysanopteran phytovirus vector.</title>
        <authorList>
            <person name="Catto M.A."/>
            <person name="Labadie P.E."/>
            <person name="Jacobson A.L."/>
            <person name="Kennedy G.G."/>
            <person name="Srinivasan R."/>
            <person name="Hunt B.G."/>
        </authorList>
    </citation>
    <scope>NUCLEOTIDE SEQUENCE</scope>
    <source>
        <strain evidence="2">PL_HMW_Pooled</strain>
    </source>
</reference>
<gene>
    <name evidence="1" type="ORF">KUF71_007740</name>
    <name evidence="2" type="ORF">KUF71_007742</name>
</gene>
<protein>
    <submittedName>
        <fullName evidence="2">Sensory histidine kinase/phosphatase NtrB</fullName>
    </submittedName>
</protein>
<reference evidence="2" key="1">
    <citation type="submission" date="2021-07" db="EMBL/GenBank/DDBJ databases">
        <authorList>
            <person name="Catto M.A."/>
            <person name="Jacobson A."/>
            <person name="Kennedy G."/>
            <person name="Labadie P."/>
            <person name="Hunt B.G."/>
            <person name="Srinivasan R."/>
        </authorList>
    </citation>
    <scope>NUCLEOTIDE SEQUENCE</scope>
    <source>
        <strain evidence="2">PL_HMW_Pooled</strain>
        <tissue evidence="2">Head</tissue>
    </source>
</reference>
<name>A0AAE1HBR8_9NEOP</name>
<comment type="caution">
    <text evidence="2">The sequence shown here is derived from an EMBL/GenBank/DDBJ whole genome shotgun (WGS) entry which is preliminary data.</text>
</comment>
<dbReference type="AlphaFoldDB" id="A0AAE1HBR8"/>
<keyword evidence="2" id="KW-0418">Kinase</keyword>
<keyword evidence="3" id="KW-1185">Reference proteome</keyword>
<keyword evidence="2" id="KW-0808">Transferase</keyword>
<dbReference type="GO" id="GO:0016301">
    <property type="term" value="F:kinase activity"/>
    <property type="evidence" value="ECO:0007669"/>
    <property type="project" value="UniProtKB-KW"/>
</dbReference>
<dbReference type="Proteomes" id="UP001219518">
    <property type="component" value="Unassembled WGS sequence"/>
</dbReference>
<dbReference type="EMBL" id="JAHWGI010000943">
    <property type="protein sequence ID" value="KAK3918482.1"/>
    <property type="molecule type" value="Genomic_DNA"/>
</dbReference>
<sequence>YTVGLTISATPHVQTSILILQNQGRNLLITTLPQVLSHFSIKVGYWLLIFDKINYFGVDFKAEVENTH</sequence>
<organism evidence="2 3">
    <name type="scientific">Frankliniella fusca</name>
    <dbReference type="NCBI Taxonomy" id="407009"/>
    <lineage>
        <taxon>Eukaryota</taxon>
        <taxon>Metazoa</taxon>
        <taxon>Ecdysozoa</taxon>
        <taxon>Arthropoda</taxon>
        <taxon>Hexapoda</taxon>
        <taxon>Insecta</taxon>
        <taxon>Pterygota</taxon>
        <taxon>Neoptera</taxon>
        <taxon>Paraneoptera</taxon>
        <taxon>Thysanoptera</taxon>
        <taxon>Terebrantia</taxon>
        <taxon>Thripoidea</taxon>
        <taxon>Thripidae</taxon>
        <taxon>Frankliniella</taxon>
    </lineage>
</organism>
<dbReference type="EMBL" id="JAHWGI010000943">
    <property type="protein sequence ID" value="KAK3918480.1"/>
    <property type="molecule type" value="Genomic_DNA"/>
</dbReference>
<evidence type="ECO:0000313" key="2">
    <source>
        <dbReference type="EMBL" id="KAK3918482.1"/>
    </source>
</evidence>
<accession>A0AAE1HBR8</accession>
<feature type="non-terminal residue" evidence="2">
    <location>
        <position position="68"/>
    </location>
</feature>
<evidence type="ECO:0000313" key="3">
    <source>
        <dbReference type="Proteomes" id="UP001219518"/>
    </source>
</evidence>
<evidence type="ECO:0000313" key="1">
    <source>
        <dbReference type="EMBL" id="KAK3918480.1"/>
    </source>
</evidence>